<comment type="caution">
    <text evidence="3">The sequence shown here is derived from an EMBL/GenBank/DDBJ whole genome shotgun (WGS) entry which is preliminary data.</text>
</comment>
<dbReference type="Proteomes" id="UP001301958">
    <property type="component" value="Unassembled WGS sequence"/>
</dbReference>
<protein>
    <recommendedName>
        <fullName evidence="5">Secreted protein</fullName>
    </recommendedName>
</protein>
<name>A0AAN7BGX5_9PEZI</name>
<feature type="chain" id="PRO_5042881347" description="Secreted protein" evidence="2">
    <location>
        <begin position="18"/>
        <end position="201"/>
    </location>
</feature>
<sequence>MPSVVWVVTACLSSVLRFFVRRDSSYAAIDCGFPPVAMCSHGIESLVGFFLGNREIISVKAQSSTALVLGRSGSASRTGREWAPRQARPRHGRSIHSSVSSHIRTEGEFNCSNQTDHPLRKIESVKLQLPGARGRVPSFSRRFRQRRPYKNDGVFFQSFISRSRQIFSEYQNDPFGSRSLILLLWKVMDGTYTGHSTAQSR</sequence>
<proteinExistence type="predicted"/>
<evidence type="ECO:0008006" key="5">
    <source>
        <dbReference type="Google" id="ProtNLM"/>
    </source>
</evidence>
<evidence type="ECO:0000256" key="1">
    <source>
        <dbReference type="SAM" id="MobiDB-lite"/>
    </source>
</evidence>
<gene>
    <name evidence="3" type="ORF">QBC38DRAFT_59498</name>
</gene>
<accession>A0AAN7BGX5</accession>
<reference evidence="3" key="2">
    <citation type="submission" date="2023-05" db="EMBL/GenBank/DDBJ databases">
        <authorList>
            <consortium name="Lawrence Berkeley National Laboratory"/>
            <person name="Steindorff A."/>
            <person name="Hensen N."/>
            <person name="Bonometti L."/>
            <person name="Westerberg I."/>
            <person name="Brannstrom I.O."/>
            <person name="Guillou S."/>
            <person name="Cros-Aarteil S."/>
            <person name="Calhoun S."/>
            <person name="Haridas S."/>
            <person name="Kuo A."/>
            <person name="Mondo S."/>
            <person name="Pangilinan J."/>
            <person name="Riley R."/>
            <person name="Labutti K."/>
            <person name="Andreopoulos B."/>
            <person name="Lipzen A."/>
            <person name="Chen C."/>
            <person name="Yanf M."/>
            <person name="Daum C."/>
            <person name="Ng V."/>
            <person name="Clum A."/>
            <person name="Ohm R."/>
            <person name="Martin F."/>
            <person name="Silar P."/>
            <person name="Natvig D."/>
            <person name="Lalanne C."/>
            <person name="Gautier V."/>
            <person name="Ament-Velasquez S.L."/>
            <person name="Kruys A."/>
            <person name="Hutchinson M.I."/>
            <person name="Powell A.J."/>
            <person name="Barry K."/>
            <person name="Miller A.N."/>
            <person name="Grigoriev I.V."/>
            <person name="Debuchy R."/>
            <person name="Gladieux P."/>
            <person name="Thoren M.H."/>
            <person name="Johannesson H."/>
        </authorList>
    </citation>
    <scope>NUCLEOTIDE SEQUENCE</scope>
    <source>
        <strain evidence="3">CBS 990.96</strain>
    </source>
</reference>
<evidence type="ECO:0000313" key="3">
    <source>
        <dbReference type="EMBL" id="KAK4223108.1"/>
    </source>
</evidence>
<keyword evidence="4" id="KW-1185">Reference proteome</keyword>
<keyword evidence="2" id="KW-0732">Signal</keyword>
<dbReference type="AlphaFoldDB" id="A0AAN7BGX5"/>
<dbReference type="EMBL" id="MU865439">
    <property type="protein sequence ID" value="KAK4223108.1"/>
    <property type="molecule type" value="Genomic_DNA"/>
</dbReference>
<feature type="region of interest" description="Disordered" evidence="1">
    <location>
        <begin position="76"/>
        <end position="97"/>
    </location>
</feature>
<feature type="signal peptide" evidence="2">
    <location>
        <begin position="1"/>
        <end position="17"/>
    </location>
</feature>
<evidence type="ECO:0000313" key="4">
    <source>
        <dbReference type="Proteomes" id="UP001301958"/>
    </source>
</evidence>
<evidence type="ECO:0000256" key="2">
    <source>
        <dbReference type="SAM" id="SignalP"/>
    </source>
</evidence>
<organism evidence="3 4">
    <name type="scientific">Podospora fimiseda</name>
    <dbReference type="NCBI Taxonomy" id="252190"/>
    <lineage>
        <taxon>Eukaryota</taxon>
        <taxon>Fungi</taxon>
        <taxon>Dikarya</taxon>
        <taxon>Ascomycota</taxon>
        <taxon>Pezizomycotina</taxon>
        <taxon>Sordariomycetes</taxon>
        <taxon>Sordariomycetidae</taxon>
        <taxon>Sordariales</taxon>
        <taxon>Podosporaceae</taxon>
        <taxon>Podospora</taxon>
    </lineage>
</organism>
<reference evidence="3" key="1">
    <citation type="journal article" date="2023" name="Mol. Phylogenet. Evol.">
        <title>Genome-scale phylogeny and comparative genomics of the fungal order Sordariales.</title>
        <authorList>
            <person name="Hensen N."/>
            <person name="Bonometti L."/>
            <person name="Westerberg I."/>
            <person name="Brannstrom I.O."/>
            <person name="Guillou S."/>
            <person name="Cros-Aarteil S."/>
            <person name="Calhoun S."/>
            <person name="Haridas S."/>
            <person name="Kuo A."/>
            <person name="Mondo S."/>
            <person name="Pangilinan J."/>
            <person name="Riley R."/>
            <person name="LaButti K."/>
            <person name="Andreopoulos B."/>
            <person name="Lipzen A."/>
            <person name="Chen C."/>
            <person name="Yan M."/>
            <person name="Daum C."/>
            <person name="Ng V."/>
            <person name="Clum A."/>
            <person name="Steindorff A."/>
            <person name="Ohm R.A."/>
            <person name="Martin F."/>
            <person name="Silar P."/>
            <person name="Natvig D.O."/>
            <person name="Lalanne C."/>
            <person name="Gautier V."/>
            <person name="Ament-Velasquez S.L."/>
            <person name="Kruys A."/>
            <person name="Hutchinson M.I."/>
            <person name="Powell A.J."/>
            <person name="Barry K."/>
            <person name="Miller A.N."/>
            <person name="Grigoriev I.V."/>
            <person name="Debuchy R."/>
            <person name="Gladieux P."/>
            <person name="Hiltunen Thoren M."/>
            <person name="Johannesson H."/>
        </authorList>
    </citation>
    <scope>NUCLEOTIDE SEQUENCE</scope>
    <source>
        <strain evidence="3">CBS 990.96</strain>
    </source>
</reference>